<proteinExistence type="predicted"/>
<keyword evidence="2" id="KW-1185">Reference proteome</keyword>
<dbReference type="Proteomes" id="UP001225761">
    <property type="component" value="Unassembled WGS sequence"/>
</dbReference>
<keyword evidence="1" id="KW-0378">Hydrolase</keyword>
<dbReference type="Gene3D" id="3.30.2170.10">
    <property type="entry name" value="archaeoglobus fulgidus dsm 4304 superfamily"/>
    <property type="match status" value="1"/>
</dbReference>
<comment type="caution">
    <text evidence="1">The sequence shown here is derived from an EMBL/GenBank/DDBJ whole genome shotgun (WGS) entry which is preliminary data.</text>
</comment>
<accession>A0ABT6ZA49</accession>
<keyword evidence="1" id="KW-0255">Endonuclease</keyword>
<gene>
    <name evidence="1" type="ORF">QM481_24680</name>
</gene>
<organism evidence="1 2">
    <name type="scientific">Flectobacillus rivi</name>
    <dbReference type="NCBI Taxonomy" id="2984209"/>
    <lineage>
        <taxon>Bacteria</taxon>
        <taxon>Pseudomonadati</taxon>
        <taxon>Bacteroidota</taxon>
        <taxon>Cytophagia</taxon>
        <taxon>Cytophagales</taxon>
        <taxon>Flectobacillaceae</taxon>
        <taxon>Flectobacillus</taxon>
    </lineage>
</organism>
<protein>
    <submittedName>
        <fullName evidence="1">Endonuclease V</fullName>
    </submittedName>
</protein>
<dbReference type="InterPro" id="IPR007581">
    <property type="entry name" value="Endonuclease-V"/>
</dbReference>
<sequence length="170" mass="19462">MILAFDTYYFDNKAKTVSICFDDWSDEENYKVDTEVIENSEEYQSGEFYKRELPCILSLLDKIKTQNVTTIIIDGFVYLDDNQRLGLGGHLYLQLQGKIPIIGVAKTNFATLEKNKRQLLRGSSMRPLYITSIGIDLDYATELIKNMKGNNRIPTLLKTLDTLTKEKDCG</sequence>
<evidence type="ECO:0000313" key="2">
    <source>
        <dbReference type="Proteomes" id="UP001225761"/>
    </source>
</evidence>
<dbReference type="Pfam" id="PF04493">
    <property type="entry name" value="Endonuclease_5"/>
    <property type="match status" value="1"/>
</dbReference>
<keyword evidence="1" id="KW-0540">Nuclease</keyword>
<dbReference type="RefSeq" id="WP_283383775.1">
    <property type="nucleotide sequence ID" value="NZ_JASHIE010000027.1"/>
</dbReference>
<dbReference type="EMBL" id="JASHIE010000027">
    <property type="protein sequence ID" value="MDI9877762.1"/>
    <property type="molecule type" value="Genomic_DNA"/>
</dbReference>
<dbReference type="GO" id="GO:0004519">
    <property type="term" value="F:endonuclease activity"/>
    <property type="evidence" value="ECO:0007669"/>
    <property type="project" value="UniProtKB-KW"/>
</dbReference>
<reference evidence="1 2" key="1">
    <citation type="submission" date="2023-05" db="EMBL/GenBank/DDBJ databases">
        <title>Novel species of genus Flectobacillus isolated from stream in China.</title>
        <authorList>
            <person name="Lu H."/>
        </authorList>
    </citation>
    <scope>NUCLEOTIDE SEQUENCE [LARGE SCALE GENOMIC DNA]</scope>
    <source>
        <strain evidence="1 2">LFS242W</strain>
    </source>
</reference>
<evidence type="ECO:0000313" key="1">
    <source>
        <dbReference type="EMBL" id="MDI9877762.1"/>
    </source>
</evidence>
<name>A0ABT6ZA49_9BACT</name>